<dbReference type="AlphaFoldDB" id="A0A8J3Y7L6"/>
<dbReference type="Gene3D" id="3.30.750.24">
    <property type="entry name" value="STAS domain"/>
    <property type="match status" value="1"/>
</dbReference>
<dbReference type="InterPro" id="IPR014322">
    <property type="entry name" value="RNA_pol_sigma-B/F/G"/>
</dbReference>
<dbReference type="PANTHER" id="PTHR30385">
    <property type="entry name" value="SIGMA FACTOR F FLAGELLAR"/>
    <property type="match status" value="1"/>
</dbReference>
<feature type="domain" description="STAS" evidence="5">
    <location>
        <begin position="277"/>
        <end position="375"/>
    </location>
</feature>
<dbReference type="NCBIfam" id="TIGR02980">
    <property type="entry name" value="SigBFG"/>
    <property type="match status" value="1"/>
</dbReference>
<dbReference type="PRINTS" id="PR00046">
    <property type="entry name" value="SIGMA70FCT"/>
</dbReference>
<keyword evidence="3" id="KW-0238">DNA-binding</keyword>
<dbReference type="CDD" id="cd06171">
    <property type="entry name" value="Sigma70_r4"/>
    <property type="match status" value="1"/>
</dbReference>
<dbReference type="Pfam" id="PF04545">
    <property type="entry name" value="Sigma70_r4"/>
    <property type="match status" value="1"/>
</dbReference>
<dbReference type="GO" id="GO:0003677">
    <property type="term" value="F:DNA binding"/>
    <property type="evidence" value="ECO:0007669"/>
    <property type="project" value="UniProtKB-KW"/>
</dbReference>
<name>A0A8J3Y7L6_9ACTN</name>
<dbReference type="NCBIfam" id="TIGR02937">
    <property type="entry name" value="sigma70-ECF"/>
    <property type="match status" value="1"/>
</dbReference>
<evidence type="ECO:0000256" key="4">
    <source>
        <dbReference type="ARBA" id="ARBA00023163"/>
    </source>
</evidence>
<dbReference type="PANTHER" id="PTHR30385:SF4">
    <property type="entry name" value="RNA POLYMERASE SIGMA-E FACTOR"/>
    <property type="match status" value="1"/>
</dbReference>
<dbReference type="InterPro" id="IPR000943">
    <property type="entry name" value="RNA_pol_sigma70"/>
</dbReference>
<evidence type="ECO:0000256" key="2">
    <source>
        <dbReference type="ARBA" id="ARBA00023082"/>
    </source>
</evidence>
<evidence type="ECO:0000313" key="6">
    <source>
        <dbReference type="EMBL" id="GIJ02844.1"/>
    </source>
</evidence>
<dbReference type="InterPro" id="IPR036513">
    <property type="entry name" value="STAS_dom_sf"/>
</dbReference>
<dbReference type="InterPro" id="IPR036388">
    <property type="entry name" value="WH-like_DNA-bd_sf"/>
</dbReference>
<dbReference type="Pfam" id="PF04539">
    <property type="entry name" value="Sigma70_r3"/>
    <property type="match status" value="1"/>
</dbReference>
<evidence type="ECO:0000256" key="3">
    <source>
        <dbReference type="ARBA" id="ARBA00023125"/>
    </source>
</evidence>
<dbReference type="InterPro" id="IPR007630">
    <property type="entry name" value="RNA_pol_sigma70_r4"/>
</dbReference>
<evidence type="ECO:0000256" key="1">
    <source>
        <dbReference type="ARBA" id="ARBA00023015"/>
    </source>
</evidence>
<evidence type="ECO:0000259" key="5">
    <source>
        <dbReference type="PROSITE" id="PS50801"/>
    </source>
</evidence>
<evidence type="ECO:0000313" key="7">
    <source>
        <dbReference type="Proteomes" id="UP000652013"/>
    </source>
</evidence>
<gene>
    <name evidence="6" type="ORF">Sya03_21960</name>
</gene>
<dbReference type="CDD" id="cd07043">
    <property type="entry name" value="STAS_anti-anti-sigma_factors"/>
    <property type="match status" value="1"/>
</dbReference>
<dbReference type="InterPro" id="IPR014284">
    <property type="entry name" value="RNA_pol_sigma-70_dom"/>
</dbReference>
<dbReference type="GO" id="GO:0006352">
    <property type="term" value="P:DNA-templated transcription initiation"/>
    <property type="evidence" value="ECO:0007669"/>
    <property type="project" value="InterPro"/>
</dbReference>
<protein>
    <recommendedName>
        <fullName evidence="5">STAS domain-containing protein</fullName>
    </recommendedName>
</protein>
<dbReference type="GO" id="GO:0016987">
    <property type="term" value="F:sigma factor activity"/>
    <property type="evidence" value="ECO:0007669"/>
    <property type="project" value="UniProtKB-KW"/>
</dbReference>
<proteinExistence type="predicted"/>
<keyword evidence="1" id="KW-0805">Transcription regulation</keyword>
<keyword evidence="7" id="KW-1185">Reference proteome</keyword>
<dbReference type="Gene3D" id="1.10.10.10">
    <property type="entry name" value="Winged helix-like DNA-binding domain superfamily/Winged helix DNA-binding domain"/>
    <property type="match status" value="2"/>
</dbReference>
<dbReference type="InterPro" id="IPR013324">
    <property type="entry name" value="RNA_pol_sigma_r3/r4-like"/>
</dbReference>
<dbReference type="SUPFAM" id="SSF88659">
    <property type="entry name" value="Sigma3 and sigma4 domains of RNA polymerase sigma factors"/>
    <property type="match status" value="2"/>
</dbReference>
<comment type="caution">
    <text evidence="6">The sequence shown here is derived from an EMBL/GenBank/DDBJ whole genome shotgun (WGS) entry which is preliminary data.</text>
</comment>
<dbReference type="SUPFAM" id="SSF88946">
    <property type="entry name" value="Sigma2 domain of RNA polymerase sigma factors"/>
    <property type="match status" value="1"/>
</dbReference>
<dbReference type="InterPro" id="IPR002645">
    <property type="entry name" value="STAS_dom"/>
</dbReference>
<dbReference type="InterPro" id="IPR007624">
    <property type="entry name" value="RNA_pol_sigma70_r3"/>
</dbReference>
<accession>A0A8J3Y7L6</accession>
<dbReference type="Gene3D" id="1.20.120.1810">
    <property type="match status" value="1"/>
</dbReference>
<organism evidence="6 7">
    <name type="scientific">Spirilliplanes yamanashiensis</name>
    <dbReference type="NCBI Taxonomy" id="42233"/>
    <lineage>
        <taxon>Bacteria</taxon>
        <taxon>Bacillati</taxon>
        <taxon>Actinomycetota</taxon>
        <taxon>Actinomycetes</taxon>
        <taxon>Micromonosporales</taxon>
        <taxon>Micromonosporaceae</taxon>
        <taxon>Spirilliplanes</taxon>
    </lineage>
</organism>
<dbReference type="RefSeq" id="WP_203938138.1">
    <property type="nucleotide sequence ID" value="NZ_BAAAGJ010000005.1"/>
</dbReference>
<sequence>MPDPTQVRLRVSEAFEDLDELAERYAADAAGLPDEARRPLRDELIDRSLPFARRLAGRYRNRGEPADDLAQVACLGLVKAVDRYDPSRGSYTAYATATICGEIKRHFRDRTWGVHVPRRLQDLSLAVGQATRTLTATLQRTPTSAEIASYLDIGEADVADALESAAGYSPASLNTPLGEGGAEIGDLVGHVDAGIGLVDDRLTVARLICRLPARERRLLALRFYGNQTQSQIAEELGISQMHVSRLLTRALTWLREAMLSDTPPPWDGAPDAHDSRLHLAVSVGGGTVTVVVRGEVDRDNADELRRALLGAISAGAVDRLVVECAAMPLIDAAGIGVLVAVHEAARVRHTTVQVAGLQPHVAQICAISGLSSLLV</sequence>
<reference evidence="6" key="1">
    <citation type="submission" date="2021-01" db="EMBL/GenBank/DDBJ databases">
        <title>Whole genome shotgun sequence of Spirilliplanes yamanashiensis NBRC 15828.</title>
        <authorList>
            <person name="Komaki H."/>
            <person name="Tamura T."/>
        </authorList>
    </citation>
    <scope>NUCLEOTIDE SEQUENCE</scope>
    <source>
        <strain evidence="6">NBRC 15828</strain>
    </source>
</reference>
<dbReference type="Pfam" id="PF04542">
    <property type="entry name" value="Sigma70_r2"/>
    <property type="match status" value="1"/>
</dbReference>
<dbReference type="InterPro" id="IPR007627">
    <property type="entry name" value="RNA_pol_sigma70_r2"/>
</dbReference>
<dbReference type="Proteomes" id="UP000652013">
    <property type="component" value="Unassembled WGS sequence"/>
</dbReference>
<dbReference type="InterPro" id="IPR013325">
    <property type="entry name" value="RNA_pol_sigma_r2"/>
</dbReference>
<dbReference type="EMBL" id="BOOY01000016">
    <property type="protein sequence ID" value="GIJ02844.1"/>
    <property type="molecule type" value="Genomic_DNA"/>
</dbReference>
<dbReference type="PROSITE" id="PS50801">
    <property type="entry name" value="STAS"/>
    <property type="match status" value="1"/>
</dbReference>
<keyword evidence="2" id="KW-0731">Sigma factor</keyword>
<dbReference type="SUPFAM" id="SSF52091">
    <property type="entry name" value="SpoIIaa-like"/>
    <property type="match status" value="1"/>
</dbReference>
<dbReference type="Pfam" id="PF01740">
    <property type="entry name" value="STAS"/>
    <property type="match status" value="1"/>
</dbReference>
<keyword evidence="4" id="KW-0804">Transcription</keyword>